<dbReference type="InterPro" id="IPR015940">
    <property type="entry name" value="UBA"/>
</dbReference>
<accession>G8YFW2</accession>
<dbReference type="InterPro" id="IPR059023">
    <property type="entry name" value="RNA_hel_CTD"/>
</dbReference>
<dbReference type="OMA" id="LFRVCNM"/>
<feature type="compositionally biased region" description="Basic and acidic residues" evidence="5">
    <location>
        <begin position="1"/>
        <end position="27"/>
    </location>
</feature>
<dbReference type="HOGENOM" id="CLU_001832_4_0_1"/>
<evidence type="ECO:0000256" key="2">
    <source>
        <dbReference type="ARBA" id="ARBA00022801"/>
    </source>
</evidence>
<dbReference type="SMART" id="SM00487">
    <property type="entry name" value="DEXDc"/>
    <property type="match status" value="1"/>
</dbReference>
<organism evidence="10 11">
    <name type="scientific">Pichia sorbitophila (strain ATCC MYA-4447 / BCRC 22081 / CBS 7064 / NBRC 10061 / NRRL Y-12695)</name>
    <name type="common">Hybrid yeast</name>
    <dbReference type="NCBI Taxonomy" id="559304"/>
    <lineage>
        <taxon>Eukaryota</taxon>
        <taxon>Fungi</taxon>
        <taxon>Dikarya</taxon>
        <taxon>Ascomycota</taxon>
        <taxon>Saccharomycotina</taxon>
        <taxon>Pichiomycetes</taxon>
        <taxon>Debaryomycetaceae</taxon>
        <taxon>Millerozyma</taxon>
    </lineage>
</organism>
<dbReference type="InterPro" id="IPR009060">
    <property type="entry name" value="UBA-like_sf"/>
</dbReference>
<keyword evidence="11" id="KW-1185">Reference proteome</keyword>
<dbReference type="Pfam" id="PF21010">
    <property type="entry name" value="HA2_C"/>
    <property type="match status" value="1"/>
</dbReference>
<evidence type="ECO:0000313" key="11">
    <source>
        <dbReference type="Proteomes" id="UP000005222"/>
    </source>
</evidence>
<dbReference type="EMBL" id="FO082051">
    <property type="protein sequence ID" value="CCE82061.1"/>
    <property type="molecule type" value="Genomic_DNA"/>
</dbReference>
<dbReference type="PROSITE" id="PS50908">
    <property type="entry name" value="RWD"/>
    <property type="match status" value="1"/>
</dbReference>
<feature type="region of interest" description="Disordered" evidence="5">
    <location>
        <begin position="1"/>
        <end position="56"/>
    </location>
</feature>
<dbReference type="InterPro" id="IPR016135">
    <property type="entry name" value="UBQ-conjugating_enzyme/RWD"/>
</dbReference>
<dbReference type="PROSITE" id="PS51192">
    <property type="entry name" value="HELICASE_ATP_BIND_1"/>
    <property type="match status" value="1"/>
</dbReference>
<dbReference type="SUPFAM" id="SSF54495">
    <property type="entry name" value="UBC-like"/>
    <property type="match status" value="1"/>
</dbReference>
<evidence type="ECO:0000259" key="9">
    <source>
        <dbReference type="PROSITE" id="PS51194"/>
    </source>
</evidence>
<evidence type="ECO:0000313" key="10">
    <source>
        <dbReference type="EMBL" id="CCE82061.1"/>
    </source>
</evidence>
<proteinExistence type="predicted"/>
<dbReference type="SUPFAM" id="SSF46934">
    <property type="entry name" value="UBA-like"/>
    <property type="match status" value="1"/>
</dbReference>
<feature type="region of interest" description="Disordered" evidence="5">
    <location>
        <begin position="203"/>
        <end position="242"/>
    </location>
</feature>
<dbReference type="InterPro" id="IPR014001">
    <property type="entry name" value="Helicase_ATP-bd"/>
</dbReference>
<dbReference type="CDD" id="cd18791">
    <property type="entry name" value="SF2_C_RHA"/>
    <property type="match status" value="1"/>
</dbReference>
<dbReference type="eggNOG" id="KOG0920">
    <property type="taxonomic scope" value="Eukaryota"/>
</dbReference>
<dbReference type="InterPro" id="IPR006575">
    <property type="entry name" value="RWD_dom"/>
</dbReference>
<sequence length="1425" mass="161481">MAKKKQAESSKKDKDGKKIETTGKKNEVNSGKKSGSYKGDAKSTNNNADESKGPNRGLAVAGNFGWTGKLPATLVHEHCQKQKWNKPIFDMKRNSKGFIGIVKLSWVNPQTKEVIEVQMSPDLDLFSPTETTNEARHFAATYVLHRINYVKNLKMILPTLFRDYYSSLEKKRLEIFKSNKELHDSIYNIDPFSVVLAKRAKEEKRKKEQETKARNLTKAPRAAISISSGKTEGPQKKNQDLRKKVKTVVNNSTFSKKVWQNAPFIDLPSELRVSIEDTIKHHINSMGWSSKVNQPTKENFDLLLELGFRKSHIEESLKYTSTFQDSLEWLLFHIPEDDLPHYFAKTDRDSAVSLKISNNIKFERTFNNIRNLGFDRDDVIKALSETENDERLTAVKLTNSLLEDFKPAKPDDSHELWLQEIEGMALTGNRKYEFNDAEKLIVTFDIHPRKLDKNLVGLRLYYSELYPNQLPGIQIIVKKQGFKLANYIKLSILKSLVTYLTESHILGDCQLFSIIEWMEDNIANIIDNPGPLYTPKVLNKPSQIVNKDLKSRGSQGKNRHELSEVQEKEIQNSYKTRVGSKELESSLQSRNKLPAWGKKDALVDIISSNRVTLITGETGSGKSTQVVQFLLDDMYQKNNFKSTIICTQPRRISTIGLAERVSQERISKVGDETGYIIRGENKTKKTTRLSFVTVGVLLRMLQSFLSSKSDNMSFFDRLEYIIIDEVHERSVDSDFLLIIMKMIMSKIPKLKIVLMSATLQIETFRNFFNTDMNHIHIEGRTFPIQDYYLNHILDELDYTITNKDGEQIKPKADSSYFKQGNLNYDLISLLCLHIDEQLNSNHENGSILIFLPGIAEIDRCIKQIEAKFGETNKKTWCLPLHSALSSADQQRVFKSATSGRRKIVVSTNVAETSITIPDCVVVIDAGKVKTLYYDTQFNSTKLVENWCSKAEVAQRRGRAGRIRSGTCYHVYTKETEMSMINQPVPEIKRVNLENLYLIVKAMGVKNVEDFLNSGLDPPDQSTLKQSSKYLDSIGAISDGVLTNLGKYLSLIPTDVHNGKLLIFGCIFGCLDFALTMASISAGGNLFVNSFQKRDEIKQILKKFSKQSGDSIALYNLVSEYERLRADGKSAREFMSNNYLSYMAVRDILSSKAQFLAILKEIGFVPLDYNTSNKASRSFSNLNRNRCDTAVQRALLTGAYYPQIARVQLPDPKYVQSIAGSVEVDPDERKTKIWIRKSTSDDTTDSSSPTDSAVARAFLHPSSVLFNTSKNDDTDGIDLAEFLNEDESLDVDKWKKMTENLQPKVSNNPAALKHPFIVYMSSHQSTKLYLREVTPTSVMVTLLFGGEISYDILSYVSAENAPTGIILDDWIPVRTWCKNGVLIKKLRGLLDMVIQNKLSHPANATNLSSDDPDNEVLIVIEDLLRN</sequence>
<dbReference type="GO" id="GO:0004386">
    <property type="term" value="F:helicase activity"/>
    <property type="evidence" value="ECO:0007669"/>
    <property type="project" value="UniProtKB-KW"/>
</dbReference>
<dbReference type="Pfam" id="PF26026">
    <property type="entry name" value="RNA_hel_CTD"/>
    <property type="match status" value="1"/>
</dbReference>
<keyword evidence="3" id="KW-0347">Helicase</keyword>
<evidence type="ECO:0000259" key="7">
    <source>
        <dbReference type="PROSITE" id="PS50908"/>
    </source>
</evidence>
<dbReference type="InterPro" id="IPR056328">
    <property type="entry name" value="DSRM_DHX29"/>
</dbReference>
<dbReference type="Gene3D" id="3.40.50.300">
    <property type="entry name" value="P-loop containing nucleotide triphosphate hydrolases"/>
    <property type="match status" value="2"/>
</dbReference>
<dbReference type="STRING" id="559304.G8YFW2"/>
<dbReference type="SUPFAM" id="SSF52540">
    <property type="entry name" value="P-loop containing nucleoside triphosphate hydrolases"/>
    <property type="match status" value="1"/>
</dbReference>
<evidence type="ECO:0000259" key="6">
    <source>
        <dbReference type="PROSITE" id="PS50030"/>
    </source>
</evidence>
<dbReference type="PANTHER" id="PTHR18934:SF267">
    <property type="entry name" value="ATP-DEPENDENT RNA HELICASE YLR419W-RELATED"/>
    <property type="match status" value="1"/>
</dbReference>
<dbReference type="GO" id="GO:0005524">
    <property type="term" value="F:ATP binding"/>
    <property type="evidence" value="ECO:0007669"/>
    <property type="project" value="UniProtKB-KW"/>
</dbReference>
<dbReference type="Pfam" id="PF00270">
    <property type="entry name" value="DEAD"/>
    <property type="match status" value="1"/>
</dbReference>
<gene>
    <name evidence="10" type="primary">Piso0_002757</name>
    <name evidence="10" type="ORF">GNLVRS01_PISO0I17146g</name>
</gene>
<feature type="domain" description="RWD" evidence="7">
    <location>
        <begin position="419"/>
        <end position="525"/>
    </location>
</feature>
<dbReference type="SMART" id="SM00847">
    <property type="entry name" value="HA2"/>
    <property type="match status" value="1"/>
</dbReference>
<dbReference type="Pfam" id="PF07717">
    <property type="entry name" value="OB_NTP_bind"/>
    <property type="match status" value="1"/>
</dbReference>
<feature type="domain" description="Helicase C-terminal" evidence="9">
    <location>
        <begin position="826"/>
        <end position="1003"/>
    </location>
</feature>
<evidence type="ECO:0000256" key="4">
    <source>
        <dbReference type="ARBA" id="ARBA00022840"/>
    </source>
</evidence>
<dbReference type="InterPro" id="IPR056890">
    <property type="entry name" value="UBA_DHX29-like"/>
</dbReference>
<dbReference type="PROSITE" id="PS51194">
    <property type="entry name" value="HELICASE_CTER"/>
    <property type="match status" value="1"/>
</dbReference>
<keyword evidence="2" id="KW-0378">Hydrolase</keyword>
<feature type="domain" description="Helicase ATP-binding" evidence="8">
    <location>
        <begin position="603"/>
        <end position="777"/>
    </location>
</feature>
<dbReference type="CDD" id="cd23827">
    <property type="entry name" value="RWD_YLR419W-like"/>
    <property type="match status" value="1"/>
</dbReference>
<reference evidence="10 11" key="1">
    <citation type="journal article" date="2012" name="G3 (Bethesda)">
        <title>Pichia sorbitophila, an interspecies yeast hybrid reveals early steps of genome resolution following polyploidization.</title>
        <authorList>
            <person name="Leh Louis V."/>
            <person name="Despons L."/>
            <person name="Friedrich A."/>
            <person name="Martin T."/>
            <person name="Durrens P."/>
            <person name="Casaregola S."/>
            <person name="Neuveglise C."/>
            <person name="Fairhead C."/>
            <person name="Marck C."/>
            <person name="Cruz J.A."/>
            <person name="Straub M.L."/>
            <person name="Kugler V."/>
            <person name="Sacerdot C."/>
            <person name="Uzunov Z."/>
            <person name="Thierry A."/>
            <person name="Weiss S."/>
            <person name="Bleykasten C."/>
            <person name="De Montigny J."/>
            <person name="Jacques N."/>
            <person name="Jung P."/>
            <person name="Lemaire M."/>
            <person name="Mallet S."/>
            <person name="Morel G."/>
            <person name="Richard G.F."/>
            <person name="Sarkar A."/>
            <person name="Savel G."/>
            <person name="Schacherer J."/>
            <person name="Seret M.L."/>
            <person name="Talla E."/>
            <person name="Samson G."/>
            <person name="Jubin C."/>
            <person name="Poulain J."/>
            <person name="Vacherie B."/>
            <person name="Barbe V."/>
            <person name="Pelletier E."/>
            <person name="Sherman D.J."/>
            <person name="Westhof E."/>
            <person name="Weissenbach J."/>
            <person name="Baret P.V."/>
            <person name="Wincker P."/>
            <person name="Gaillardin C."/>
            <person name="Dujon B."/>
            <person name="Souciet J.L."/>
        </authorList>
    </citation>
    <scope>NUCLEOTIDE SEQUENCE [LARGE SCALE GENOMIC DNA]</scope>
    <source>
        <strain evidence="11">ATCC MYA-4447 / BCRC 22081 / CBS 7064 / NBRC 10061 / NRRL Y-12695</strain>
    </source>
</reference>
<dbReference type="PROSITE" id="PS50030">
    <property type="entry name" value="UBA"/>
    <property type="match status" value="1"/>
</dbReference>
<feature type="compositionally biased region" description="Basic and acidic residues" evidence="5">
    <location>
        <begin position="203"/>
        <end position="213"/>
    </location>
</feature>
<dbReference type="InterPro" id="IPR011709">
    <property type="entry name" value="DEAD-box_helicase_OB_fold"/>
</dbReference>
<keyword evidence="1" id="KW-0547">Nucleotide-binding</keyword>
<feature type="compositionally biased region" description="Basic and acidic residues" evidence="5">
    <location>
        <begin position="233"/>
        <end position="242"/>
    </location>
</feature>
<dbReference type="Pfam" id="PF24385">
    <property type="entry name" value="DSRM_DHX29"/>
    <property type="match status" value="1"/>
</dbReference>
<dbReference type="Pfam" id="PF05773">
    <property type="entry name" value="RWD"/>
    <property type="match status" value="1"/>
</dbReference>
<dbReference type="GO" id="GO:0003723">
    <property type="term" value="F:RNA binding"/>
    <property type="evidence" value="ECO:0007669"/>
    <property type="project" value="TreeGrafter"/>
</dbReference>
<dbReference type="OrthoDB" id="5600252at2759"/>
<dbReference type="FunCoup" id="G8YFW2">
    <property type="interactions" value="1591"/>
</dbReference>
<dbReference type="Pfam" id="PF24899">
    <property type="entry name" value="UBA_DHX29"/>
    <property type="match status" value="1"/>
</dbReference>
<dbReference type="InterPro" id="IPR007502">
    <property type="entry name" value="Helicase-assoc_dom"/>
</dbReference>
<evidence type="ECO:0000256" key="5">
    <source>
        <dbReference type="SAM" id="MobiDB-lite"/>
    </source>
</evidence>
<dbReference type="InParanoid" id="G8YFW2"/>
<dbReference type="InterPro" id="IPR001650">
    <property type="entry name" value="Helicase_C-like"/>
</dbReference>
<dbReference type="Pfam" id="PF00271">
    <property type="entry name" value="Helicase_C"/>
    <property type="match status" value="1"/>
</dbReference>
<dbReference type="InterPro" id="IPR011545">
    <property type="entry name" value="DEAD/DEAH_box_helicase_dom"/>
</dbReference>
<protein>
    <submittedName>
        <fullName evidence="10">Piso0_002757 protein</fullName>
    </submittedName>
</protein>
<evidence type="ECO:0000256" key="1">
    <source>
        <dbReference type="ARBA" id="ARBA00022741"/>
    </source>
</evidence>
<keyword evidence="4" id="KW-0067">ATP-binding</keyword>
<evidence type="ECO:0000256" key="3">
    <source>
        <dbReference type="ARBA" id="ARBA00022806"/>
    </source>
</evidence>
<dbReference type="Gene3D" id="1.20.120.1080">
    <property type="match status" value="1"/>
</dbReference>
<dbReference type="InterPro" id="IPR027417">
    <property type="entry name" value="P-loop_NTPase"/>
</dbReference>
<evidence type="ECO:0000259" key="8">
    <source>
        <dbReference type="PROSITE" id="PS51192"/>
    </source>
</evidence>
<dbReference type="Proteomes" id="UP000005222">
    <property type="component" value="Chromosome I"/>
</dbReference>
<dbReference type="GO" id="GO:0016787">
    <property type="term" value="F:hydrolase activity"/>
    <property type="evidence" value="ECO:0007669"/>
    <property type="project" value="UniProtKB-KW"/>
</dbReference>
<name>G8YFW2_PICSO</name>
<dbReference type="SMART" id="SM00490">
    <property type="entry name" value="HELICc"/>
    <property type="match status" value="1"/>
</dbReference>
<dbReference type="CDD" id="cd17917">
    <property type="entry name" value="DEXHc_RHA-like"/>
    <property type="match status" value="1"/>
</dbReference>
<dbReference type="PANTHER" id="PTHR18934">
    <property type="entry name" value="ATP-DEPENDENT RNA HELICASE"/>
    <property type="match status" value="1"/>
</dbReference>
<feature type="domain" description="UBA" evidence="6">
    <location>
        <begin position="363"/>
        <end position="400"/>
    </location>
</feature>